<evidence type="ECO:0000313" key="5">
    <source>
        <dbReference type="EMBL" id="KZO98476.1"/>
    </source>
</evidence>
<dbReference type="InterPro" id="IPR050628">
    <property type="entry name" value="SNF2_RAD54_helicase_TF"/>
</dbReference>
<dbReference type="PROSITE" id="PS51194">
    <property type="entry name" value="HELICASE_CTER"/>
    <property type="match status" value="1"/>
</dbReference>
<evidence type="ECO:0000256" key="2">
    <source>
        <dbReference type="ARBA" id="ARBA00022801"/>
    </source>
</evidence>
<keyword evidence="3" id="KW-0067">ATP-binding</keyword>
<dbReference type="Gene3D" id="3.40.50.300">
    <property type="entry name" value="P-loop containing nucleotide triphosphate hydrolases"/>
    <property type="match status" value="1"/>
</dbReference>
<evidence type="ECO:0000259" key="4">
    <source>
        <dbReference type="PROSITE" id="PS51194"/>
    </source>
</evidence>
<protein>
    <recommendedName>
        <fullName evidence="4">Helicase C-terminal domain-containing protein</fullName>
    </recommendedName>
</protein>
<dbReference type="InterPro" id="IPR027417">
    <property type="entry name" value="P-loop_NTPase"/>
</dbReference>
<evidence type="ECO:0000256" key="3">
    <source>
        <dbReference type="ARBA" id="ARBA00022840"/>
    </source>
</evidence>
<dbReference type="PANTHER" id="PTHR45626">
    <property type="entry name" value="TRANSCRIPTION TERMINATION FACTOR 2-RELATED"/>
    <property type="match status" value="1"/>
</dbReference>
<dbReference type="GO" id="GO:0006289">
    <property type="term" value="P:nucleotide-excision repair"/>
    <property type="evidence" value="ECO:0007669"/>
    <property type="project" value="TreeGrafter"/>
</dbReference>
<dbReference type="GO" id="GO:0005524">
    <property type="term" value="F:ATP binding"/>
    <property type="evidence" value="ECO:0007669"/>
    <property type="project" value="UniProtKB-KW"/>
</dbReference>
<organism evidence="5 6">
    <name type="scientific">Calocera viscosa (strain TUFC12733)</name>
    <dbReference type="NCBI Taxonomy" id="1330018"/>
    <lineage>
        <taxon>Eukaryota</taxon>
        <taxon>Fungi</taxon>
        <taxon>Dikarya</taxon>
        <taxon>Basidiomycota</taxon>
        <taxon>Agaricomycotina</taxon>
        <taxon>Dacrymycetes</taxon>
        <taxon>Dacrymycetales</taxon>
        <taxon>Dacrymycetaceae</taxon>
        <taxon>Calocera</taxon>
    </lineage>
</organism>
<dbReference type="CDD" id="cd18793">
    <property type="entry name" value="SF2_C_SNF"/>
    <property type="match status" value="1"/>
</dbReference>
<sequence>MMKSLKAWRTEDPDDKTIVVSQFVSALDVVAGYLEEQRFQYVRYQGTMTKEARQNAVKKFMGAGGPTVMLMSLKAGGVGLNLTRGNRVISLDLGWSEAVEAQAFDRVHRLGQSKGKRIKE</sequence>
<proteinExistence type="predicted"/>
<evidence type="ECO:0000313" key="6">
    <source>
        <dbReference type="Proteomes" id="UP000076738"/>
    </source>
</evidence>
<dbReference type="AlphaFoldDB" id="A0A167P6Z8"/>
<dbReference type="Pfam" id="PF00271">
    <property type="entry name" value="Helicase_C"/>
    <property type="match status" value="1"/>
</dbReference>
<dbReference type="PANTHER" id="PTHR45626:SF12">
    <property type="entry name" value="DNA REPAIR PROTEIN RAD16"/>
    <property type="match status" value="1"/>
</dbReference>
<gene>
    <name evidence="5" type="ORF">CALVIDRAFT_23600</name>
</gene>
<dbReference type="SMART" id="SM00490">
    <property type="entry name" value="HELICc"/>
    <property type="match status" value="1"/>
</dbReference>
<dbReference type="OrthoDB" id="448448at2759"/>
<keyword evidence="1" id="KW-0547">Nucleotide-binding</keyword>
<keyword evidence="6" id="KW-1185">Reference proteome</keyword>
<accession>A0A167P6Z8</accession>
<dbReference type="InterPro" id="IPR001650">
    <property type="entry name" value="Helicase_C-like"/>
</dbReference>
<dbReference type="EMBL" id="KV417275">
    <property type="protein sequence ID" value="KZO98476.1"/>
    <property type="molecule type" value="Genomic_DNA"/>
</dbReference>
<dbReference type="SUPFAM" id="SSF52540">
    <property type="entry name" value="P-loop containing nucleoside triphosphate hydrolases"/>
    <property type="match status" value="1"/>
</dbReference>
<evidence type="ECO:0000256" key="1">
    <source>
        <dbReference type="ARBA" id="ARBA00022741"/>
    </source>
</evidence>
<feature type="domain" description="Helicase C-terminal" evidence="4">
    <location>
        <begin position="1"/>
        <end position="120"/>
    </location>
</feature>
<dbReference type="Proteomes" id="UP000076738">
    <property type="component" value="Unassembled WGS sequence"/>
</dbReference>
<dbReference type="GO" id="GO:0008094">
    <property type="term" value="F:ATP-dependent activity, acting on DNA"/>
    <property type="evidence" value="ECO:0007669"/>
    <property type="project" value="TreeGrafter"/>
</dbReference>
<reference evidence="5 6" key="1">
    <citation type="journal article" date="2016" name="Mol. Biol. Evol.">
        <title>Comparative Genomics of Early-Diverging Mushroom-Forming Fungi Provides Insights into the Origins of Lignocellulose Decay Capabilities.</title>
        <authorList>
            <person name="Nagy L.G."/>
            <person name="Riley R."/>
            <person name="Tritt A."/>
            <person name="Adam C."/>
            <person name="Daum C."/>
            <person name="Floudas D."/>
            <person name="Sun H."/>
            <person name="Yadav J.S."/>
            <person name="Pangilinan J."/>
            <person name="Larsson K.H."/>
            <person name="Matsuura K."/>
            <person name="Barry K."/>
            <person name="Labutti K."/>
            <person name="Kuo R."/>
            <person name="Ohm R.A."/>
            <person name="Bhattacharya S.S."/>
            <person name="Shirouzu T."/>
            <person name="Yoshinaga Y."/>
            <person name="Martin F.M."/>
            <person name="Grigoriev I.V."/>
            <person name="Hibbett D.S."/>
        </authorList>
    </citation>
    <scope>NUCLEOTIDE SEQUENCE [LARGE SCALE GENOMIC DNA]</scope>
    <source>
        <strain evidence="5 6">TUFC12733</strain>
    </source>
</reference>
<dbReference type="GO" id="GO:0016787">
    <property type="term" value="F:hydrolase activity"/>
    <property type="evidence" value="ECO:0007669"/>
    <property type="project" value="UniProtKB-KW"/>
</dbReference>
<name>A0A167P6Z8_CALVF</name>
<dbReference type="GO" id="GO:0005634">
    <property type="term" value="C:nucleus"/>
    <property type="evidence" value="ECO:0007669"/>
    <property type="project" value="TreeGrafter"/>
</dbReference>
<dbReference type="InterPro" id="IPR049730">
    <property type="entry name" value="SNF2/RAD54-like_C"/>
</dbReference>
<dbReference type="STRING" id="1330018.A0A167P6Z8"/>
<keyword evidence="2" id="KW-0378">Hydrolase</keyword>